<dbReference type="PANTHER" id="PTHR36154">
    <property type="entry name" value="DNA-BINDING TRANSCRIPTIONAL ACTIVATOR ALPA"/>
    <property type="match status" value="1"/>
</dbReference>
<dbReference type="EMBL" id="CP009654">
    <property type="protein sequence ID" value="APC97339.1"/>
    <property type="molecule type" value="Genomic_DNA"/>
</dbReference>
<accession>A0A1J0KUG9</accession>
<dbReference type="Pfam" id="PF05930">
    <property type="entry name" value="Phage_AlpA"/>
    <property type="match status" value="1"/>
</dbReference>
<dbReference type="STRING" id="1542390.KX01_920"/>
<dbReference type="SUPFAM" id="SSF46955">
    <property type="entry name" value="Putative DNA-binding domain"/>
    <property type="match status" value="1"/>
</dbReference>
<proteinExistence type="predicted"/>
<sequence>METKIDNKKVMRIEEVIELTGTSRSTIYRWVSEGSFIKPIKLSATSIGFLATEVEASLDSKIQRDMGGIVMELMNLNNKVIMTSRDIAELTGKQHSHIIRDIKSEIDILGEEIGPSIFGLSSYISLQNKEQPQYIFGKKELCN</sequence>
<evidence type="ECO:0000313" key="2">
    <source>
        <dbReference type="Proteomes" id="UP000182521"/>
    </source>
</evidence>
<reference evidence="2" key="1">
    <citation type="submission" date="2014-10" db="EMBL/GenBank/DDBJ databases">
        <authorList>
            <person name="Kuske C.R."/>
            <person name="Challacombe J.F."/>
            <person name="Daligault H.E."/>
            <person name="Davenport K.W."/>
            <person name="Johnson S.L."/>
            <person name="Siddaramappa S."/>
            <person name="Petersen J.M."/>
        </authorList>
    </citation>
    <scope>NUCLEOTIDE SEQUENCE [LARGE SCALE GENOMIC DNA]</scope>
    <source>
        <strain evidence="2">CA97-1460</strain>
    </source>
</reference>
<dbReference type="InterPro" id="IPR014054">
    <property type="entry name" value="Phage_regulatory_Rha"/>
</dbReference>
<dbReference type="Gene3D" id="1.10.238.160">
    <property type="match status" value="1"/>
</dbReference>
<dbReference type="RefSeq" id="WP_071663852.1">
    <property type="nucleotide sequence ID" value="NZ_CP009654.1"/>
</dbReference>
<dbReference type="InterPro" id="IPR009061">
    <property type="entry name" value="DNA-bd_dom_put_sf"/>
</dbReference>
<dbReference type="KEGG" id="frc:KX01_920"/>
<dbReference type="InterPro" id="IPR052931">
    <property type="entry name" value="Prophage_regulatory_activator"/>
</dbReference>
<organism evidence="1 2">
    <name type="scientific">Francisella frigiditurris</name>
    <dbReference type="NCBI Taxonomy" id="1542390"/>
    <lineage>
        <taxon>Bacteria</taxon>
        <taxon>Pseudomonadati</taxon>
        <taxon>Pseudomonadota</taxon>
        <taxon>Gammaproteobacteria</taxon>
        <taxon>Thiotrichales</taxon>
        <taxon>Francisellaceae</taxon>
        <taxon>Francisella</taxon>
    </lineage>
</organism>
<gene>
    <name evidence="1" type="ORF">KX01_920</name>
</gene>
<evidence type="ECO:0000313" key="1">
    <source>
        <dbReference type="EMBL" id="APC97339.1"/>
    </source>
</evidence>
<keyword evidence="2" id="KW-1185">Reference proteome</keyword>
<name>A0A1J0KUG9_9GAMM</name>
<dbReference type="Pfam" id="PF09669">
    <property type="entry name" value="Phage_pRha"/>
    <property type="match status" value="1"/>
</dbReference>
<dbReference type="AlphaFoldDB" id="A0A1J0KUG9"/>
<dbReference type="InterPro" id="IPR010260">
    <property type="entry name" value="AlpA"/>
</dbReference>
<dbReference type="Proteomes" id="UP000182521">
    <property type="component" value="Chromosome"/>
</dbReference>
<dbReference type="PANTHER" id="PTHR36154:SF1">
    <property type="entry name" value="DNA-BINDING TRANSCRIPTIONAL ACTIVATOR ALPA"/>
    <property type="match status" value="1"/>
</dbReference>
<protein>
    <submittedName>
        <fullName evidence="1">MerR HTH regulatory family protein</fullName>
    </submittedName>
</protein>